<dbReference type="AlphaFoldDB" id="A0A383RF69"/>
<protein>
    <recommendedName>
        <fullName evidence="4">Ketosynthase family 3 (KS3) domain-containing protein</fullName>
    </recommendedName>
</protein>
<evidence type="ECO:0000313" key="6">
    <source>
        <dbReference type="Proteomes" id="UP000304148"/>
    </source>
</evidence>
<dbReference type="InterPro" id="IPR014031">
    <property type="entry name" value="Ketoacyl_synth_C"/>
</dbReference>
<dbReference type="PROSITE" id="PS52004">
    <property type="entry name" value="KS3_2"/>
    <property type="match status" value="1"/>
</dbReference>
<dbReference type="InterPro" id="IPR014030">
    <property type="entry name" value="Ketoacyl_synth_N"/>
</dbReference>
<dbReference type="Pfam" id="PF02801">
    <property type="entry name" value="Ketoacyl-synt_C"/>
    <property type="match status" value="1"/>
</dbReference>
<dbReference type="EMBL" id="LS992241">
    <property type="protein sequence ID" value="SYX85252.1"/>
    <property type="molecule type" value="Genomic_DNA"/>
</dbReference>
<dbReference type="RefSeq" id="WP_138186942.1">
    <property type="nucleotide sequence ID" value="NZ_LS992241.1"/>
</dbReference>
<dbReference type="PANTHER" id="PTHR11712">
    <property type="entry name" value="POLYKETIDE SYNTHASE-RELATED"/>
    <property type="match status" value="1"/>
</dbReference>
<dbReference type="InterPro" id="IPR000794">
    <property type="entry name" value="Beta-ketoacyl_synthase"/>
</dbReference>
<dbReference type="Proteomes" id="UP000304148">
    <property type="component" value="Chromosome"/>
</dbReference>
<evidence type="ECO:0000259" key="4">
    <source>
        <dbReference type="PROSITE" id="PS52004"/>
    </source>
</evidence>
<evidence type="ECO:0000256" key="2">
    <source>
        <dbReference type="ARBA" id="ARBA00022679"/>
    </source>
</evidence>
<dbReference type="InterPro" id="IPR016039">
    <property type="entry name" value="Thiolase-like"/>
</dbReference>
<dbReference type="PANTHER" id="PTHR11712:SF336">
    <property type="entry name" value="3-OXOACYL-[ACYL-CARRIER-PROTEIN] SYNTHASE, MITOCHONDRIAL"/>
    <property type="match status" value="1"/>
</dbReference>
<dbReference type="GO" id="GO:0006633">
    <property type="term" value="P:fatty acid biosynthetic process"/>
    <property type="evidence" value="ECO:0007669"/>
    <property type="project" value="TreeGrafter"/>
</dbReference>
<accession>A0A383RF69</accession>
<evidence type="ECO:0000313" key="5">
    <source>
        <dbReference type="EMBL" id="SYX85252.1"/>
    </source>
</evidence>
<gene>
    <name evidence="5" type="ORF">PBLR_13674</name>
</gene>
<dbReference type="Gene3D" id="3.40.47.10">
    <property type="match status" value="2"/>
</dbReference>
<proteinExistence type="inferred from homology"/>
<dbReference type="GO" id="GO:0005829">
    <property type="term" value="C:cytosol"/>
    <property type="evidence" value="ECO:0007669"/>
    <property type="project" value="TreeGrafter"/>
</dbReference>
<reference evidence="6" key="1">
    <citation type="submission" date="2018-08" db="EMBL/GenBank/DDBJ databases">
        <authorList>
            <person name="Chevrot R."/>
        </authorList>
    </citation>
    <scope>NUCLEOTIDE SEQUENCE [LARGE SCALE GENOMIC DNA]</scope>
</reference>
<sequence length="421" mass="45631">MTQIVITGMGVVSSIGHEVDDFRAGLFEGKCGIDFLDEMDSANIGAMIRNFDFYALFDKYQSFLPEDMIQRIQLAVRRTSLAMQTVVLSSIEAWYGAQLHESQIDPYRRGLIVAGSNLTQQISYSLYDLFQREPEYISPSYALRFMDTNYVGVLSEIFQIYGEGFSLGAASASGNAAIIKGCQLVKSGEVDACLIVAPVADLSPMEMRAFFNIGALGGRTFQSTPNLACRPFDSEHEGFIYGQASAALLVESLESALSRNAPIHGYILGGAFHLDGNRLSNPSVEGEAQVMEQAIKRAGVSLDDIGYINTHGTSSPLGDVTELLAIRTTFEDRVSDIWLNATKSLTGHCLFSSGVVEAIASVIQMNEDFVHPTLNLSSPIESGFRFCVGASASAKLDTVMSNSFGFGGINTSIIFGKRRGQ</sequence>
<dbReference type="Pfam" id="PF00109">
    <property type="entry name" value="ketoacyl-synt"/>
    <property type="match status" value="1"/>
</dbReference>
<organism evidence="5 6">
    <name type="scientific">Paenibacillus alvei</name>
    <name type="common">Bacillus alvei</name>
    <dbReference type="NCBI Taxonomy" id="44250"/>
    <lineage>
        <taxon>Bacteria</taxon>
        <taxon>Bacillati</taxon>
        <taxon>Bacillota</taxon>
        <taxon>Bacilli</taxon>
        <taxon>Bacillales</taxon>
        <taxon>Paenibacillaceae</taxon>
        <taxon>Paenibacillus</taxon>
    </lineage>
</organism>
<comment type="similarity">
    <text evidence="1 3">Belongs to the thiolase-like superfamily. Beta-ketoacyl-ACP synthases family.</text>
</comment>
<dbReference type="SMART" id="SM00825">
    <property type="entry name" value="PKS_KS"/>
    <property type="match status" value="1"/>
</dbReference>
<dbReference type="CDD" id="cd00834">
    <property type="entry name" value="KAS_I_II"/>
    <property type="match status" value="1"/>
</dbReference>
<evidence type="ECO:0000256" key="3">
    <source>
        <dbReference type="RuleBase" id="RU003694"/>
    </source>
</evidence>
<name>A0A383RF69_PAEAL</name>
<dbReference type="GO" id="GO:0004315">
    <property type="term" value="F:3-oxoacyl-[acyl-carrier-protein] synthase activity"/>
    <property type="evidence" value="ECO:0007669"/>
    <property type="project" value="TreeGrafter"/>
</dbReference>
<dbReference type="InterPro" id="IPR020841">
    <property type="entry name" value="PKS_Beta-ketoAc_synthase_dom"/>
</dbReference>
<evidence type="ECO:0000256" key="1">
    <source>
        <dbReference type="ARBA" id="ARBA00008467"/>
    </source>
</evidence>
<keyword evidence="2 3" id="KW-0808">Transferase</keyword>
<dbReference type="SUPFAM" id="SSF53901">
    <property type="entry name" value="Thiolase-like"/>
    <property type="match status" value="2"/>
</dbReference>
<feature type="domain" description="Ketosynthase family 3 (KS3)" evidence="4">
    <location>
        <begin position="1"/>
        <end position="417"/>
    </location>
</feature>
<dbReference type="NCBIfam" id="NF005490">
    <property type="entry name" value="PRK07103.1"/>
    <property type="match status" value="1"/>
</dbReference>